<comment type="caution">
    <text evidence="2">The sequence shown here is derived from an EMBL/GenBank/DDBJ whole genome shotgun (WGS) entry which is preliminary data.</text>
</comment>
<evidence type="ECO:0000313" key="4">
    <source>
        <dbReference type="Proteomes" id="UP000238325"/>
    </source>
</evidence>
<evidence type="ECO:0000313" key="2">
    <source>
        <dbReference type="EMBL" id="PRB87096.1"/>
    </source>
</evidence>
<dbReference type="Proteomes" id="UP000238325">
    <property type="component" value="Unassembled WGS sequence"/>
</dbReference>
<accession>A0A2S9D310</accession>
<proteinExistence type="predicted"/>
<dbReference type="OrthoDB" id="86940at2"/>
<gene>
    <name evidence="2" type="ORF">CQ022_12900</name>
    <name evidence="3" type="ORF">CQ033_06570</name>
</gene>
<evidence type="ECO:0000256" key="1">
    <source>
        <dbReference type="SAM" id="SignalP"/>
    </source>
</evidence>
<evidence type="ECO:0000313" key="3">
    <source>
        <dbReference type="EMBL" id="PRB92849.1"/>
    </source>
</evidence>
<organism evidence="2 5">
    <name type="scientific">Chryseobacterium culicis</name>
    <dbReference type="NCBI Taxonomy" id="680127"/>
    <lineage>
        <taxon>Bacteria</taxon>
        <taxon>Pseudomonadati</taxon>
        <taxon>Bacteroidota</taxon>
        <taxon>Flavobacteriia</taxon>
        <taxon>Flavobacteriales</taxon>
        <taxon>Weeksellaceae</taxon>
        <taxon>Chryseobacterium group</taxon>
        <taxon>Chryseobacterium</taxon>
    </lineage>
</organism>
<dbReference type="AlphaFoldDB" id="A0A2S9D310"/>
<evidence type="ECO:0000313" key="5">
    <source>
        <dbReference type="Proteomes" id="UP000238534"/>
    </source>
</evidence>
<keyword evidence="1" id="KW-0732">Signal</keyword>
<protein>
    <recommendedName>
        <fullName evidence="6">VCBS repeat-containing protein</fullName>
    </recommendedName>
</protein>
<feature type="chain" id="PRO_5015549259" description="VCBS repeat-containing protein" evidence="1">
    <location>
        <begin position="20"/>
        <end position="227"/>
    </location>
</feature>
<dbReference type="Proteomes" id="UP000238534">
    <property type="component" value="Unassembled WGS sequence"/>
</dbReference>
<dbReference type="EMBL" id="PCPP01000001">
    <property type="protein sequence ID" value="PRB87096.1"/>
    <property type="molecule type" value="Genomic_DNA"/>
</dbReference>
<evidence type="ECO:0008006" key="6">
    <source>
        <dbReference type="Google" id="ProtNLM"/>
    </source>
</evidence>
<sequence>MMKHFFSFLVVLSATSLYAQNLKDFSVPKGYTKITETKGDLDKDGKDEMVLVFDTNIKASDTQNLEGTADNKRVFYILKNENGSLKIWKENSTLLFSSGTGFYPSDNSLEVNIKNGSLHIAQSFFTNSRHTQKYKHTFRFQNGDFYLIGSHDHFEDTCDFNFTNEINFSTGKVIIDKTFSSCDDYAKIPPNYHKEFTYKLQTLIKMNDFKIGEHKFKIPGLKEDFVF</sequence>
<reference evidence="4 5" key="1">
    <citation type="submission" date="2017-09" db="EMBL/GenBank/DDBJ databases">
        <title>Genomic, metabolic, and phenotypic characteristics of bacterial isolates from the natural microbiome of the model nematode Caenorhabditis elegans.</title>
        <authorList>
            <person name="Zimmermann J."/>
            <person name="Obeng N."/>
            <person name="Yang W."/>
            <person name="Obeng O."/>
            <person name="Kissoyan K."/>
            <person name="Pees B."/>
            <person name="Dirksen P."/>
            <person name="Hoppner M."/>
            <person name="Franke A."/>
            <person name="Rosenstiel P."/>
            <person name="Leippe M."/>
            <person name="Dierking K."/>
            <person name="Kaleta C."/>
            <person name="Schulenburg H."/>
        </authorList>
    </citation>
    <scope>NUCLEOTIDE SEQUENCE [LARGE SCALE GENOMIC DNA]</scope>
    <source>
        <strain evidence="2 5">MYb25</strain>
        <strain evidence="3 4">MYb44</strain>
    </source>
</reference>
<keyword evidence="4" id="KW-1185">Reference proteome</keyword>
<name>A0A2S9D310_CHRCI</name>
<feature type="signal peptide" evidence="1">
    <location>
        <begin position="1"/>
        <end position="19"/>
    </location>
</feature>
<dbReference type="EMBL" id="PCPH01000001">
    <property type="protein sequence ID" value="PRB92849.1"/>
    <property type="molecule type" value="Genomic_DNA"/>
</dbReference>